<name>A0AC11E3Q0_SHEEP</name>
<reference evidence="1" key="1">
    <citation type="submission" date="2020-11" db="EMBL/GenBank/DDBJ databases">
        <authorList>
            <person name="Davenport K.M."/>
            <person name="Bickhart D.M."/>
            <person name="Smith T.P.L."/>
            <person name="Murdoch B.M."/>
            <person name="Rosen B.D."/>
        </authorList>
    </citation>
    <scope>NUCLEOTIDE SEQUENCE [LARGE SCALE GENOMIC DNA]</scope>
    <source>
        <strain evidence="1">OAR_USU_Benz2616</strain>
    </source>
</reference>
<organism evidence="1">
    <name type="scientific">Ovis aries</name>
    <name type="common">Sheep</name>
    <dbReference type="NCBI Taxonomy" id="9940"/>
    <lineage>
        <taxon>Eukaryota</taxon>
        <taxon>Metazoa</taxon>
        <taxon>Chordata</taxon>
        <taxon>Craniata</taxon>
        <taxon>Vertebrata</taxon>
        <taxon>Euteleostomi</taxon>
        <taxon>Mammalia</taxon>
        <taxon>Eutheria</taxon>
        <taxon>Laurasiatheria</taxon>
        <taxon>Artiodactyla</taxon>
        <taxon>Ruminantia</taxon>
        <taxon>Pecora</taxon>
        <taxon>Bovidae</taxon>
        <taxon>Caprinae</taxon>
        <taxon>Ovis</taxon>
    </lineage>
</organism>
<gene>
    <name evidence="1" type="primary">EIF4A1</name>
</gene>
<accession>A0AC11E3Q0</accession>
<protein>
    <submittedName>
        <fullName evidence="1">Eukaryotic translation initiation factor 4A1</fullName>
    </submittedName>
</protein>
<evidence type="ECO:0000313" key="1">
    <source>
        <dbReference type="Ensembl" id="ENSOARP00020054843.1"/>
    </source>
</evidence>
<proteinExistence type="predicted"/>
<dbReference type="Ensembl" id="ENSOART00020068533.1">
    <property type="protein sequence ID" value="ENSOARP00020054843.1"/>
    <property type="gene ID" value="ENSOARG00020012888.2"/>
</dbReference>
<reference evidence="1" key="3">
    <citation type="submission" date="2025-09" db="UniProtKB">
        <authorList>
            <consortium name="Ensembl"/>
        </authorList>
    </citation>
    <scope>IDENTIFICATION</scope>
</reference>
<reference evidence="1" key="2">
    <citation type="submission" date="2025-08" db="UniProtKB">
        <authorList>
            <consortium name="Ensembl"/>
        </authorList>
    </citation>
    <scope>IDENTIFICATION</scope>
</reference>
<sequence>MSASQDSRTEPNPEERPREAPGAHPAPGGRVHFAAQVGQLANCGWAGPLSFRGERPEVWEGDAISRRGRAGCGLFPVVCVAGEGGPLPGGRGSKHMAARGVPLPQSASLLSVVQSPHLLARLGLIVREAATARGLPHPGTVR</sequence>